<dbReference type="Pfam" id="PF13505">
    <property type="entry name" value="OMP_b-brl"/>
    <property type="match status" value="1"/>
</dbReference>
<keyword evidence="8 10" id="KW-0472">Membrane</keyword>
<keyword evidence="13" id="KW-0969">Cilium</keyword>
<dbReference type="PANTHER" id="PTHR30329">
    <property type="entry name" value="STATOR ELEMENT OF FLAGELLAR MOTOR COMPLEX"/>
    <property type="match status" value="1"/>
</dbReference>
<evidence type="ECO:0000256" key="5">
    <source>
        <dbReference type="ARBA" id="ARBA00022729"/>
    </source>
</evidence>
<dbReference type="CDD" id="cd07185">
    <property type="entry name" value="OmpA_C-like"/>
    <property type="match status" value="1"/>
</dbReference>
<evidence type="ECO:0000259" key="12">
    <source>
        <dbReference type="PROSITE" id="PS51123"/>
    </source>
</evidence>
<protein>
    <submittedName>
        <fullName evidence="13">Flagellar motor protein MotB</fullName>
    </submittedName>
</protein>
<dbReference type="PRINTS" id="PR01021">
    <property type="entry name" value="OMPADOMAIN"/>
</dbReference>
<organism evidence="13 14">
    <name type="scientific">Marinomonas piezotolerans</name>
    <dbReference type="NCBI Taxonomy" id="2213058"/>
    <lineage>
        <taxon>Bacteria</taxon>
        <taxon>Pseudomonadati</taxon>
        <taxon>Pseudomonadota</taxon>
        <taxon>Gammaproteobacteria</taxon>
        <taxon>Oceanospirillales</taxon>
        <taxon>Oceanospirillaceae</taxon>
        <taxon>Marinomonas</taxon>
    </lineage>
</organism>
<name>A0A370U631_9GAMM</name>
<keyword evidence="13" id="KW-0282">Flagellum</keyword>
<dbReference type="InterPro" id="IPR006690">
    <property type="entry name" value="OMPA-like_CS"/>
</dbReference>
<evidence type="ECO:0000256" key="2">
    <source>
        <dbReference type="ARBA" id="ARBA00022448"/>
    </source>
</evidence>
<dbReference type="Proteomes" id="UP000254326">
    <property type="component" value="Unassembled WGS sequence"/>
</dbReference>
<dbReference type="PROSITE" id="PS51123">
    <property type="entry name" value="OMPA_2"/>
    <property type="match status" value="1"/>
</dbReference>
<comment type="caution">
    <text evidence="13">The sequence shown here is derived from an EMBL/GenBank/DDBJ whole genome shotgun (WGS) entry which is preliminary data.</text>
</comment>
<feature type="signal peptide" evidence="11">
    <location>
        <begin position="1"/>
        <end position="26"/>
    </location>
</feature>
<dbReference type="GO" id="GO:0015288">
    <property type="term" value="F:porin activity"/>
    <property type="evidence" value="ECO:0007669"/>
    <property type="project" value="UniProtKB-KW"/>
</dbReference>
<dbReference type="InterPro" id="IPR006665">
    <property type="entry name" value="OmpA-like"/>
</dbReference>
<dbReference type="Gene3D" id="2.40.160.20">
    <property type="match status" value="1"/>
</dbReference>
<keyword evidence="13" id="KW-0966">Cell projection</keyword>
<evidence type="ECO:0000256" key="9">
    <source>
        <dbReference type="ARBA" id="ARBA00023237"/>
    </source>
</evidence>
<dbReference type="AlphaFoldDB" id="A0A370U631"/>
<keyword evidence="9" id="KW-0998">Cell outer membrane</keyword>
<evidence type="ECO:0000256" key="10">
    <source>
        <dbReference type="PROSITE-ProRule" id="PRU00473"/>
    </source>
</evidence>
<keyword evidence="4" id="KW-0812">Transmembrane</keyword>
<gene>
    <name evidence="13" type="ORF">DN730_14760</name>
</gene>
<proteinExistence type="predicted"/>
<evidence type="ECO:0000256" key="11">
    <source>
        <dbReference type="SAM" id="SignalP"/>
    </source>
</evidence>
<dbReference type="SUPFAM" id="SSF56925">
    <property type="entry name" value="OMPA-like"/>
    <property type="match status" value="1"/>
</dbReference>
<evidence type="ECO:0000256" key="7">
    <source>
        <dbReference type="ARBA" id="ARBA00023114"/>
    </source>
</evidence>
<dbReference type="PROSITE" id="PS01068">
    <property type="entry name" value="OMPA_1"/>
    <property type="match status" value="1"/>
</dbReference>
<dbReference type="InterPro" id="IPR050330">
    <property type="entry name" value="Bact_OuterMem_StrucFunc"/>
</dbReference>
<evidence type="ECO:0000256" key="6">
    <source>
        <dbReference type="ARBA" id="ARBA00023065"/>
    </source>
</evidence>
<evidence type="ECO:0000256" key="1">
    <source>
        <dbReference type="ARBA" id="ARBA00004571"/>
    </source>
</evidence>
<keyword evidence="14" id="KW-1185">Reference proteome</keyword>
<keyword evidence="2" id="KW-0813">Transport</keyword>
<reference evidence="13 14" key="1">
    <citation type="submission" date="2018-06" db="EMBL/GenBank/DDBJ databases">
        <title>Marinomonas sp. YLB-05 draft genome sequence.</title>
        <authorList>
            <person name="Yu L."/>
            <person name="Tang X."/>
        </authorList>
    </citation>
    <scope>NUCLEOTIDE SEQUENCE [LARGE SCALE GENOMIC DNA]</scope>
    <source>
        <strain evidence="13 14">YLB-05</strain>
    </source>
</reference>
<keyword evidence="3" id="KW-1134">Transmembrane beta strand</keyword>
<keyword evidence="7" id="KW-0626">Porin</keyword>
<dbReference type="OrthoDB" id="9782229at2"/>
<dbReference type="GO" id="GO:0009279">
    <property type="term" value="C:cell outer membrane"/>
    <property type="evidence" value="ECO:0007669"/>
    <property type="project" value="UniProtKB-SubCell"/>
</dbReference>
<dbReference type="PANTHER" id="PTHR30329:SF21">
    <property type="entry name" value="LIPOPROTEIN YIAD-RELATED"/>
    <property type="match status" value="1"/>
</dbReference>
<evidence type="ECO:0000256" key="3">
    <source>
        <dbReference type="ARBA" id="ARBA00022452"/>
    </source>
</evidence>
<dbReference type="RefSeq" id="WP_115468919.1">
    <property type="nucleotide sequence ID" value="NZ_QKRA01000008.1"/>
</dbReference>
<dbReference type="EMBL" id="QKRA01000008">
    <property type="protein sequence ID" value="RDL43237.1"/>
    <property type="molecule type" value="Genomic_DNA"/>
</dbReference>
<keyword evidence="6" id="KW-0406">Ion transport</keyword>
<feature type="domain" description="OmpA-like" evidence="12">
    <location>
        <begin position="226"/>
        <end position="344"/>
    </location>
</feature>
<evidence type="ECO:0000256" key="8">
    <source>
        <dbReference type="ARBA" id="ARBA00023136"/>
    </source>
</evidence>
<dbReference type="InterPro" id="IPR027385">
    <property type="entry name" value="Beta-barrel_OMP"/>
</dbReference>
<evidence type="ECO:0000256" key="4">
    <source>
        <dbReference type="ARBA" id="ARBA00022692"/>
    </source>
</evidence>
<dbReference type="InterPro" id="IPR011250">
    <property type="entry name" value="OMP/PagP_B-barrel"/>
</dbReference>
<dbReference type="Gene3D" id="3.30.1330.60">
    <property type="entry name" value="OmpA-like domain"/>
    <property type="match status" value="1"/>
</dbReference>
<keyword evidence="5 11" id="KW-0732">Signal</keyword>
<evidence type="ECO:0000313" key="14">
    <source>
        <dbReference type="Proteomes" id="UP000254326"/>
    </source>
</evidence>
<accession>A0A370U631</accession>
<dbReference type="InterPro" id="IPR006664">
    <property type="entry name" value="OMP_bac"/>
</dbReference>
<dbReference type="Pfam" id="PF00691">
    <property type="entry name" value="OmpA"/>
    <property type="match status" value="1"/>
</dbReference>
<sequence>MSNLFSKSAVFSSILAATATASMAYADQPKAGFTVNPNIGYSNSDSNRDIKDNETYGIGLGYQFDNPWAIEFNYLNADSELHNGQGVDADQYRLDGLYHFANNTDFTPYVAAGLGTTQYSSNVDGDGNTQFNAGGGVKYALKDNLAVRADYRVLEDLNSDHTDQVASLGLQMTFGGTNDAAQQKVANQTTAPTPVTNQEDEWTSGIAAISEPDPIETKIKSEPVEVEPTKTILPYNVQFAFDSDKVTQANYEQLQEIADHLKANPDQVAQVQGYADDTGSPDYNLELSEDRAQSVAQRLVADFNIEPDRIETIGFGEKNPLVANTTEENRQLNRRVTTVVFGTRDDLEMATTSR</sequence>
<feature type="chain" id="PRO_5016945104" evidence="11">
    <location>
        <begin position="27"/>
        <end position="354"/>
    </location>
</feature>
<dbReference type="InterPro" id="IPR036737">
    <property type="entry name" value="OmpA-like_sf"/>
</dbReference>
<dbReference type="SUPFAM" id="SSF103088">
    <property type="entry name" value="OmpA-like"/>
    <property type="match status" value="1"/>
</dbReference>
<comment type="subcellular location">
    <subcellularLocation>
        <location evidence="1">Cell outer membrane</location>
        <topology evidence="1">Multi-pass membrane protein</topology>
    </subcellularLocation>
</comment>
<evidence type="ECO:0000313" key="13">
    <source>
        <dbReference type="EMBL" id="RDL43237.1"/>
    </source>
</evidence>
<dbReference type="GO" id="GO:0046930">
    <property type="term" value="C:pore complex"/>
    <property type="evidence" value="ECO:0007669"/>
    <property type="project" value="UniProtKB-KW"/>
</dbReference>
<dbReference type="GO" id="GO:0006811">
    <property type="term" value="P:monoatomic ion transport"/>
    <property type="evidence" value="ECO:0007669"/>
    <property type="project" value="UniProtKB-KW"/>
</dbReference>